<evidence type="ECO:0000313" key="3">
    <source>
        <dbReference type="EMBL" id="RJP58318.1"/>
    </source>
</evidence>
<dbReference type="PANTHER" id="PTHR43471:SF10">
    <property type="entry name" value="SLL1107 PROTEIN"/>
    <property type="match status" value="1"/>
</dbReference>
<feature type="transmembrane region" description="Helical" evidence="2">
    <location>
        <begin position="330"/>
        <end position="353"/>
    </location>
</feature>
<keyword evidence="2" id="KW-1133">Transmembrane helix</keyword>
<evidence type="ECO:0000313" key="4">
    <source>
        <dbReference type="Proteomes" id="UP000266426"/>
    </source>
</evidence>
<dbReference type="Proteomes" id="UP000266426">
    <property type="component" value="Unassembled WGS sequence"/>
</dbReference>
<feature type="transmembrane region" description="Helical" evidence="2">
    <location>
        <begin position="207"/>
        <end position="230"/>
    </location>
</feature>
<dbReference type="AlphaFoldDB" id="A0A3A4R7R2"/>
<proteinExistence type="predicted"/>
<accession>A0A3A4R7R2</accession>
<dbReference type="PANTHER" id="PTHR43471">
    <property type="entry name" value="ABC TRANSPORTER PERMEASE"/>
    <property type="match status" value="1"/>
</dbReference>
<evidence type="ECO:0000256" key="2">
    <source>
        <dbReference type="SAM" id="Phobius"/>
    </source>
</evidence>
<dbReference type="EMBL" id="QZJZ01000068">
    <property type="protein sequence ID" value="RJP58318.1"/>
    <property type="molecule type" value="Genomic_DNA"/>
</dbReference>
<reference evidence="3 4" key="1">
    <citation type="journal article" date="2017" name="ISME J.">
        <title>Energy and carbon metabolisms in a deep terrestrial subsurface fluid microbial community.</title>
        <authorList>
            <person name="Momper L."/>
            <person name="Jungbluth S.P."/>
            <person name="Lee M.D."/>
            <person name="Amend J.P."/>
        </authorList>
    </citation>
    <scope>NUCLEOTIDE SEQUENCE [LARGE SCALE GENOMIC DNA]</scope>
    <source>
        <strain evidence="3">SURF_26</strain>
    </source>
</reference>
<protein>
    <recommendedName>
        <fullName evidence="5">ABC transporter permease</fullName>
    </recommendedName>
</protein>
<evidence type="ECO:0008006" key="5">
    <source>
        <dbReference type="Google" id="ProtNLM"/>
    </source>
</evidence>
<keyword evidence="2" id="KW-0472">Membrane</keyword>
<feature type="transmembrane region" description="Helical" evidence="2">
    <location>
        <begin position="242"/>
        <end position="263"/>
    </location>
</feature>
<gene>
    <name evidence="3" type="ORF">C4541_08360</name>
</gene>
<organism evidence="3 4">
    <name type="scientific">Candidatus Auribacter fodinae</name>
    <dbReference type="NCBI Taxonomy" id="2093366"/>
    <lineage>
        <taxon>Bacteria</taxon>
        <taxon>Pseudomonadati</taxon>
        <taxon>Candidatus Auribacterota</taxon>
        <taxon>Candidatus Auribacteria</taxon>
        <taxon>Candidatus Auribacterales</taxon>
        <taxon>Candidatus Auribacteraceae</taxon>
        <taxon>Candidatus Auribacter</taxon>
    </lineage>
</organism>
<feature type="transmembrane region" description="Helical" evidence="2">
    <location>
        <begin position="270"/>
        <end position="291"/>
    </location>
</feature>
<feature type="transmembrane region" description="Helical" evidence="2">
    <location>
        <begin position="180"/>
        <end position="200"/>
    </location>
</feature>
<name>A0A3A4R7R2_9BACT</name>
<keyword evidence="2" id="KW-0812">Transmembrane</keyword>
<sequence length="359" mass="39818">MSTISVTRKDGGSGQTPENATGAGFPDIHTTFDLLGFNSIRKVSTIAAVTFKEMIRHPIFSIVLFLGSIIIYASPWFSMFTLLNSSKLVRDMGLASILLSAIFIAAFSASGLVFREIENKTAVTILSKPVFRIEFILGKYLGLISGILLAVFQLTLVVILTMRIGVPDTASVVMDKPVLYTVNTLFFVSMGWSVMMNYFFEKPFTSTLVITFVTLLTAGFFMLCVISPEWSVQPFGKYFDFALFRAGVLIFFAMAILTSLALLGSIKFNMLANLMFVLSIFFVSMTSDYFFGRFAETNAFARVLYHLMPNLQFFWVADAFLNNQTIPSSYVVITGLYCLCCVSAALIISIITFKGREIA</sequence>
<evidence type="ECO:0000256" key="1">
    <source>
        <dbReference type="SAM" id="MobiDB-lite"/>
    </source>
</evidence>
<feature type="transmembrane region" description="Helical" evidence="2">
    <location>
        <begin position="92"/>
        <end position="114"/>
    </location>
</feature>
<comment type="caution">
    <text evidence="3">The sequence shown here is derived from an EMBL/GenBank/DDBJ whole genome shotgun (WGS) entry which is preliminary data.</text>
</comment>
<feature type="transmembrane region" description="Helical" evidence="2">
    <location>
        <begin position="59"/>
        <end position="80"/>
    </location>
</feature>
<feature type="transmembrane region" description="Helical" evidence="2">
    <location>
        <begin position="135"/>
        <end position="160"/>
    </location>
</feature>
<feature type="region of interest" description="Disordered" evidence="1">
    <location>
        <begin position="1"/>
        <end position="24"/>
    </location>
</feature>